<feature type="compositionally biased region" description="Low complexity" evidence="1">
    <location>
        <begin position="7"/>
        <end position="74"/>
    </location>
</feature>
<reference evidence="3" key="3">
    <citation type="submission" date="2025-08" db="UniProtKB">
        <authorList>
            <consortium name="RefSeq"/>
        </authorList>
    </citation>
    <scope>IDENTIFICATION</scope>
    <source>
        <strain evidence="3">17A/GY</strain>
        <tissue evidence="3">Liver</tissue>
    </source>
</reference>
<protein>
    <submittedName>
        <fullName evidence="3">Rab11 family-interacting protein 3-like</fullName>
    </submittedName>
</protein>
<dbReference type="KEGG" id="cge:113831297"/>
<reference evidence="2" key="1">
    <citation type="journal article" date="2018" name="Biotechnol. Bioeng.">
        <title>A reference genome of the Chinese hamster based on a hybrid assembly strategy.</title>
        <authorList>
            <person name="Rupp O."/>
            <person name="MacDonald M.L."/>
            <person name="Li S."/>
            <person name="Dhiman H."/>
            <person name="Polson S."/>
            <person name="Griep S."/>
            <person name="Heffner K."/>
            <person name="Hernandez I."/>
            <person name="Brinkrolf K."/>
            <person name="Jadhav V."/>
            <person name="Samoudi M."/>
            <person name="Hao H."/>
            <person name="Kingham B."/>
            <person name="Goesmann A."/>
            <person name="Betenbaugh M.J."/>
            <person name="Lewis N.E."/>
            <person name="Borth N."/>
            <person name="Lee K.H."/>
        </authorList>
    </citation>
    <scope>NUCLEOTIDE SEQUENCE [LARGE SCALE GENOMIC DNA]</scope>
    <source>
        <strain evidence="2">17A/GY</strain>
    </source>
</reference>
<sequence>MVSRGFTPRAPWAAGPRGPRAAALGPRPARALAPSAPGPAAAARPGTAWPARPSPGSEAARRPAAPRTALPSLPEGASAQPGAVGSIVVRDRAHWGLKDLSCPVVKIEKNGRQMCVLCRAKDLLIAEGDEEEPEVLVGFRHPDVQ</sequence>
<evidence type="ECO:0000256" key="1">
    <source>
        <dbReference type="SAM" id="MobiDB-lite"/>
    </source>
</evidence>
<keyword evidence="2" id="KW-1185">Reference proteome</keyword>
<proteinExistence type="predicted"/>
<evidence type="ECO:0000313" key="2">
    <source>
        <dbReference type="Proteomes" id="UP001108280"/>
    </source>
</evidence>
<organism evidence="2 3">
    <name type="scientific">Cricetulus griseus</name>
    <name type="common">Chinese hamster</name>
    <name type="synonym">Cricetulus barabensis griseus</name>
    <dbReference type="NCBI Taxonomy" id="10029"/>
    <lineage>
        <taxon>Eukaryota</taxon>
        <taxon>Metazoa</taxon>
        <taxon>Chordata</taxon>
        <taxon>Craniata</taxon>
        <taxon>Vertebrata</taxon>
        <taxon>Euteleostomi</taxon>
        <taxon>Mammalia</taxon>
        <taxon>Eutheria</taxon>
        <taxon>Euarchontoglires</taxon>
        <taxon>Glires</taxon>
        <taxon>Rodentia</taxon>
        <taxon>Myomorpha</taxon>
        <taxon>Muroidea</taxon>
        <taxon>Cricetidae</taxon>
        <taxon>Cricetinae</taxon>
        <taxon>Cricetulus</taxon>
    </lineage>
</organism>
<dbReference type="AlphaFoldDB" id="A0A9J7K6C3"/>
<dbReference type="GeneID" id="113831297"/>
<accession>A0A9J7K6C3</accession>
<reference evidence="2" key="2">
    <citation type="journal article" date="2020" name="Biotechnol. Bioeng.">
        <title>Chromosome-scale scaffolds for the Chinese hamster reference genome assembly to facilitate the study of the CHO epigenome.</title>
        <authorList>
            <person name="Hilliard W."/>
            <person name="MacDonald M."/>
            <person name="Lee K.H."/>
        </authorList>
    </citation>
    <scope>NUCLEOTIDE SEQUENCE [LARGE SCALE GENOMIC DNA]</scope>
    <source>
        <strain evidence="2">17A/GY</strain>
    </source>
</reference>
<feature type="region of interest" description="Disordered" evidence="1">
    <location>
        <begin position="1"/>
        <end position="83"/>
    </location>
</feature>
<name>A0A9J7K6C3_CRIGR</name>
<gene>
    <name evidence="3" type="primary">LOC113831297</name>
</gene>
<dbReference type="Proteomes" id="UP001108280">
    <property type="component" value="Chromosome 3"/>
</dbReference>
<evidence type="ECO:0000313" key="3">
    <source>
        <dbReference type="RefSeq" id="XP_035297508.1"/>
    </source>
</evidence>
<dbReference type="RefSeq" id="XP_035297508.1">
    <property type="nucleotide sequence ID" value="XM_035441617.1"/>
</dbReference>